<dbReference type="AlphaFoldDB" id="A0A915JNA6"/>
<dbReference type="WBParaSite" id="nRc.2.0.1.t27724-RA">
    <property type="protein sequence ID" value="nRc.2.0.1.t27724-RA"/>
    <property type="gene ID" value="nRc.2.0.1.g27724"/>
</dbReference>
<organism evidence="1 2">
    <name type="scientific">Romanomermis culicivorax</name>
    <name type="common">Nematode worm</name>
    <dbReference type="NCBI Taxonomy" id="13658"/>
    <lineage>
        <taxon>Eukaryota</taxon>
        <taxon>Metazoa</taxon>
        <taxon>Ecdysozoa</taxon>
        <taxon>Nematoda</taxon>
        <taxon>Enoplea</taxon>
        <taxon>Dorylaimia</taxon>
        <taxon>Mermithida</taxon>
        <taxon>Mermithoidea</taxon>
        <taxon>Mermithidae</taxon>
        <taxon>Romanomermis</taxon>
    </lineage>
</organism>
<evidence type="ECO:0000313" key="1">
    <source>
        <dbReference type="Proteomes" id="UP000887565"/>
    </source>
</evidence>
<protein>
    <submittedName>
        <fullName evidence="2">Transposase</fullName>
    </submittedName>
</protein>
<name>A0A915JNA6_ROMCU</name>
<dbReference type="OMA" id="PEWAGDE"/>
<proteinExistence type="predicted"/>
<accession>A0A915JNA6</accession>
<reference evidence="2" key="1">
    <citation type="submission" date="2022-11" db="UniProtKB">
        <authorList>
            <consortium name="WormBaseParasite"/>
        </authorList>
    </citation>
    <scope>IDENTIFICATION</scope>
</reference>
<dbReference type="Proteomes" id="UP000887565">
    <property type="component" value="Unplaced"/>
</dbReference>
<sequence>MPNSKYIKKTKLYTEEDLENAARRVLSKECSERKAIKNQKFSCRKLRDKIAELEGTAAPKTIQGRLRVLSNEQEAHLVQLIKEMASASFAPSPKQVLGIVREFCEVNEIRNPLYNSKKSPTKRVAKDSVWQPTRKWFRSFMKRNHLSKKRTKGMHLGRFRNIRNPFLINNFYHLLGEQIKKLGIENRPQCIGNLDESGFPLDPNNTSTVSLKGQKVVKIVAGTGRENITVLAACNAAGEALPPLIVYGSKANVLNSIPPEWAGDEEFTLPGT</sequence>
<keyword evidence="1" id="KW-1185">Reference proteome</keyword>
<evidence type="ECO:0000313" key="2">
    <source>
        <dbReference type="WBParaSite" id="nRc.2.0.1.t27724-RA"/>
    </source>
</evidence>